<dbReference type="EnsemblMetazoa" id="XM_777181">
    <property type="protein sequence ID" value="XP_782274"/>
    <property type="gene ID" value="LOC576917"/>
</dbReference>
<evidence type="ECO:0000256" key="1">
    <source>
        <dbReference type="ARBA" id="ARBA00004173"/>
    </source>
</evidence>
<dbReference type="InterPro" id="IPR033650">
    <property type="entry name" value="Ribosomal_mL46_NUDIX"/>
</dbReference>
<keyword evidence="5" id="KW-0496">Mitochondrion</keyword>
<dbReference type="Proteomes" id="UP000007110">
    <property type="component" value="Unassembled WGS sequence"/>
</dbReference>
<dbReference type="SUPFAM" id="SSF55811">
    <property type="entry name" value="Nudix"/>
    <property type="match status" value="1"/>
</dbReference>
<comment type="similarity">
    <text evidence="2">Belongs to the mitochondrion-specific ribosomal protein mL46 family.</text>
</comment>
<dbReference type="Gene3D" id="3.90.79.10">
    <property type="entry name" value="Nucleoside Triphosphate Pyrophosphohydrolase"/>
    <property type="match status" value="1"/>
</dbReference>
<dbReference type="GO" id="GO:0005743">
    <property type="term" value="C:mitochondrial inner membrane"/>
    <property type="evidence" value="ECO:0007669"/>
    <property type="project" value="UniProtKB-ARBA"/>
</dbReference>
<evidence type="ECO:0000256" key="6">
    <source>
        <dbReference type="ARBA" id="ARBA00023274"/>
    </source>
</evidence>
<evidence type="ECO:0000256" key="7">
    <source>
        <dbReference type="ARBA" id="ARBA00035190"/>
    </source>
</evidence>
<evidence type="ECO:0000256" key="3">
    <source>
        <dbReference type="ARBA" id="ARBA00022946"/>
    </source>
</evidence>
<comment type="subcellular location">
    <subcellularLocation>
        <location evidence="1">Mitochondrion</location>
    </subcellularLocation>
</comment>
<reference evidence="11" key="2">
    <citation type="submission" date="2021-01" db="UniProtKB">
        <authorList>
            <consortium name="EnsemblMetazoa"/>
        </authorList>
    </citation>
    <scope>IDENTIFICATION</scope>
</reference>
<name>A0A7M7TG72_STRPU</name>
<dbReference type="OMA" id="EKWDLYA"/>
<evidence type="ECO:0000313" key="12">
    <source>
        <dbReference type="Proteomes" id="UP000007110"/>
    </source>
</evidence>
<accession>A0A7M7TG72</accession>
<dbReference type="InParanoid" id="A0A7M7TG72"/>
<dbReference type="AlphaFoldDB" id="A0A7M7TG72"/>
<dbReference type="GO" id="GO:0003735">
    <property type="term" value="F:structural constituent of ribosome"/>
    <property type="evidence" value="ECO:0000318"/>
    <property type="project" value="GO_Central"/>
</dbReference>
<dbReference type="InterPro" id="IPR021757">
    <property type="entry name" value="Ribosomal_mL46_N"/>
</dbReference>
<dbReference type="PANTHER" id="PTHR13124:SF12">
    <property type="entry name" value="LARGE RIBOSOMAL SUBUNIT PROTEIN ML46"/>
    <property type="match status" value="1"/>
</dbReference>
<dbReference type="OrthoDB" id="194611at2759"/>
<keyword evidence="12" id="KW-1185">Reference proteome</keyword>
<evidence type="ECO:0000256" key="2">
    <source>
        <dbReference type="ARBA" id="ARBA00009070"/>
    </source>
</evidence>
<evidence type="ECO:0000256" key="5">
    <source>
        <dbReference type="ARBA" id="ARBA00023128"/>
    </source>
</evidence>
<dbReference type="CDD" id="cd04661">
    <property type="entry name" value="NUDIX_MRP_L46"/>
    <property type="match status" value="1"/>
</dbReference>
<proteinExistence type="inferred from homology"/>
<evidence type="ECO:0000256" key="8">
    <source>
        <dbReference type="ARBA" id="ARBA00035534"/>
    </source>
</evidence>
<feature type="compositionally biased region" description="Acidic residues" evidence="9">
    <location>
        <begin position="122"/>
        <end position="133"/>
    </location>
</feature>
<sequence>MSMASTLGRTLLIRSSRLCSKKYLPLLDSKGAQGSWSQRSACSIHTICRLGQQANAGSSRPWQLASAVCLERFPVVCQEENEIEQRYIDMINNVELEKSALSQHELSVAADKRRMAKKQSGDQDEEDEKDDGGDILTALDLEDIATEELARFQLAPRITGADERDERRSLDRQLSDKLVLIVKYRMGEESAWILPFGAREEGETMKNAAERVLGDHADNTGALRAHFMGNAPVGFYKQRYPKAVQEQTGKAGVKVFFFKAQHVSGVFETKKDMPTVEDYLWVAQEELHQYLAEPYLQSIQKFMLPL</sequence>
<dbReference type="InterPro" id="IPR040008">
    <property type="entry name" value="Ribosomal_mL46"/>
</dbReference>
<evidence type="ECO:0000256" key="4">
    <source>
        <dbReference type="ARBA" id="ARBA00022980"/>
    </source>
</evidence>
<dbReference type="PANTHER" id="PTHR13124">
    <property type="entry name" value="39S RIBOSOMAL PROTEIN L46, MITOCHONDRIAL PRECURSOR-RELATED"/>
    <property type="match status" value="1"/>
</dbReference>
<organism evidence="11 12">
    <name type="scientific">Strongylocentrotus purpuratus</name>
    <name type="common">Purple sea urchin</name>
    <dbReference type="NCBI Taxonomy" id="7668"/>
    <lineage>
        <taxon>Eukaryota</taxon>
        <taxon>Metazoa</taxon>
        <taxon>Echinodermata</taxon>
        <taxon>Eleutherozoa</taxon>
        <taxon>Echinozoa</taxon>
        <taxon>Echinoidea</taxon>
        <taxon>Euechinoidea</taxon>
        <taxon>Echinacea</taxon>
        <taxon>Camarodonta</taxon>
        <taxon>Echinidea</taxon>
        <taxon>Strongylocentrotidae</taxon>
        <taxon>Strongylocentrotus</taxon>
    </lineage>
</organism>
<dbReference type="FunFam" id="3.90.79.10:FF:000018">
    <property type="entry name" value="39S ribosomal protein L46, mitochondrial"/>
    <property type="match status" value="1"/>
</dbReference>
<feature type="region of interest" description="Disordered" evidence="9">
    <location>
        <begin position="111"/>
        <end position="133"/>
    </location>
</feature>
<keyword evidence="4" id="KW-0689">Ribosomal protein</keyword>
<feature type="domain" description="Large ribosomal subunit protein mL46 N-terminal" evidence="10">
    <location>
        <begin position="62"/>
        <end position="162"/>
    </location>
</feature>
<evidence type="ECO:0000256" key="9">
    <source>
        <dbReference type="SAM" id="MobiDB-lite"/>
    </source>
</evidence>
<dbReference type="GO" id="GO:0005762">
    <property type="term" value="C:mitochondrial large ribosomal subunit"/>
    <property type="evidence" value="ECO:0000318"/>
    <property type="project" value="GO_Central"/>
</dbReference>
<dbReference type="Pfam" id="PF11788">
    <property type="entry name" value="MRP-L46"/>
    <property type="match status" value="1"/>
</dbReference>
<dbReference type="GeneID" id="576917"/>
<evidence type="ECO:0000313" key="11">
    <source>
        <dbReference type="EnsemblMetazoa" id="XP_782274"/>
    </source>
</evidence>
<evidence type="ECO:0000259" key="10">
    <source>
        <dbReference type="Pfam" id="PF11788"/>
    </source>
</evidence>
<protein>
    <recommendedName>
        <fullName evidence="7">Large ribosomal subunit protein mL46</fullName>
    </recommendedName>
    <alternativeName>
        <fullName evidence="8">39S ribosomal protein L46, mitochondrial</fullName>
    </alternativeName>
</protein>
<keyword evidence="6" id="KW-0687">Ribonucleoprotein</keyword>
<keyword evidence="3" id="KW-0809">Transit peptide</keyword>
<dbReference type="InterPro" id="IPR015797">
    <property type="entry name" value="NUDIX_hydrolase-like_dom_sf"/>
</dbReference>
<dbReference type="RefSeq" id="XP_782274.2">
    <property type="nucleotide sequence ID" value="XM_777181.5"/>
</dbReference>
<dbReference type="KEGG" id="spu:576917"/>
<reference evidence="12" key="1">
    <citation type="submission" date="2015-02" db="EMBL/GenBank/DDBJ databases">
        <title>Genome sequencing for Strongylocentrotus purpuratus.</title>
        <authorList>
            <person name="Murali S."/>
            <person name="Liu Y."/>
            <person name="Vee V."/>
            <person name="English A."/>
            <person name="Wang M."/>
            <person name="Skinner E."/>
            <person name="Han Y."/>
            <person name="Muzny D.M."/>
            <person name="Worley K.C."/>
            <person name="Gibbs R.A."/>
        </authorList>
    </citation>
    <scope>NUCLEOTIDE SEQUENCE</scope>
</reference>